<feature type="domain" description="DUF294" evidence="2">
    <location>
        <begin position="180"/>
        <end position="306"/>
    </location>
</feature>
<sequence length="318" mass="36944">MEYRTFSEIRKYRESQMKDASGDHFKLNQVHEDILLQVLNTALYQMTDAFGPPPSLFSFFVMGSAGRYEQSVWSDQDHGIIYEDKNDVAKVYFLALGKEISDGLHQAGYKYCDGGVMSCNPLWCKSLFEWEQQIMEWTEESSWESIRHLLILIDARAVTGEQRLVENLKTSIYQTVHKKQLLPRFLENTLHLKKGIGVLGQILTETHGVHTGSLNIKDIALFPYVNAIRLLAVQEKLMDTSTLSRLDNLHVQDKELYKTMFLKLLHYRLKFGNHTDYESGHYLQIDLLTKEQKKEIKDIIKNGAALYHYVIKKIVKRH</sequence>
<proteinExistence type="predicted"/>
<feature type="domain" description="Protein-PII uridylyltransferase N-terminal" evidence="1">
    <location>
        <begin position="26"/>
        <end position="141"/>
    </location>
</feature>
<comment type="caution">
    <text evidence="3">The sequence shown here is derived from an EMBL/GenBank/DDBJ whole genome shotgun (WGS) entry which is preliminary data.</text>
</comment>
<dbReference type="CDD" id="cd05401">
    <property type="entry name" value="NT_GlnE_GlnD_like"/>
    <property type="match status" value="1"/>
</dbReference>
<dbReference type="InterPro" id="IPR018821">
    <property type="entry name" value="DUF294_put_nucleoTrafse_sb-bd"/>
</dbReference>
<dbReference type="EMBL" id="JAUSTW010000006">
    <property type="protein sequence ID" value="MDQ0200534.1"/>
    <property type="molecule type" value="Genomic_DNA"/>
</dbReference>
<evidence type="ECO:0000313" key="3">
    <source>
        <dbReference type="EMBL" id="MDQ0200534.1"/>
    </source>
</evidence>
<name>A0ABT9Y084_9BACI</name>
<organism evidence="3 4">
    <name type="scientific">Neobacillus ginsengisoli</name>
    <dbReference type="NCBI Taxonomy" id="904295"/>
    <lineage>
        <taxon>Bacteria</taxon>
        <taxon>Bacillati</taxon>
        <taxon>Bacillota</taxon>
        <taxon>Bacilli</taxon>
        <taxon>Bacillales</taxon>
        <taxon>Bacillaceae</taxon>
        <taxon>Neobacillus</taxon>
    </lineage>
</organism>
<dbReference type="Pfam" id="PF10335">
    <property type="entry name" value="DUF294_C"/>
    <property type="match status" value="1"/>
</dbReference>
<dbReference type="Proteomes" id="UP001224122">
    <property type="component" value="Unassembled WGS sequence"/>
</dbReference>
<keyword evidence="4" id="KW-1185">Reference proteome</keyword>
<dbReference type="InterPro" id="IPR005105">
    <property type="entry name" value="GlnD_Uridyltrans_N"/>
</dbReference>
<dbReference type="Pfam" id="PF03445">
    <property type="entry name" value="DUF294"/>
    <property type="match status" value="1"/>
</dbReference>
<evidence type="ECO:0000259" key="1">
    <source>
        <dbReference type="Pfam" id="PF03445"/>
    </source>
</evidence>
<evidence type="ECO:0000313" key="4">
    <source>
        <dbReference type="Proteomes" id="UP001224122"/>
    </source>
</evidence>
<protein>
    <submittedName>
        <fullName evidence="3">CBS domain-containing protein</fullName>
    </submittedName>
</protein>
<evidence type="ECO:0000259" key="2">
    <source>
        <dbReference type="Pfam" id="PF10335"/>
    </source>
</evidence>
<gene>
    <name evidence="3" type="ORF">J2S10_003723</name>
</gene>
<reference evidence="3 4" key="1">
    <citation type="submission" date="2023-07" db="EMBL/GenBank/DDBJ databases">
        <title>Genomic Encyclopedia of Type Strains, Phase IV (KMG-IV): sequencing the most valuable type-strain genomes for metagenomic binning, comparative biology and taxonomic classification.</title>
        <authorList>
            <person name="Goeker M."/>
        </authorList>
    </citation>
    <scope>NUCLEOTIDE SEQUENCE [LARGE SCALE GENOMIC DNA]</scope>
    <source>
        <strain evidence="3 4">DSM 27594</strain>
    </source>
</reference>
<dbReference type="RefSeq" id="WP_307410482.1">
    <property type="nucleotide sequence ID" value="NZ_JAUSTW010000006.1"/>
</dbReference>
<accession>A0ABT9Y084</accession>